<evidence type="ECO:0000259" key="1">
    <source>
        <dbReference type="Pfam" id="PF11961"/>
    </source>
</evidence>
<evidence type="ECO:0000313" key="3">
    <source>
        <dbReference type="Proteomes" id="UP000288805"/>
    </source>
</evidence>
<comment type="caution">
    <text evidence="2">The sequence shown here is derived from an EMBL/GenBank/DDBJ whole genome shotgun (WGS) entry which is preliminary data.</text>
</comment>
<dbReference type="Pfam" id="PF11961">
    <property type="entry name" value="DUF3475"/>
    <property type="match status" value="1"/>
</dbReference>
<dbReference type="InterPro" id="IPR021864">
    <property type="entry name" value="DUF3475"/>
</dbReference>
<dbReference type="PANTHER" id="PTHR31730:SF2">
    <property type="entry name" value="PROTEIN PSK SIMULATOR 3"/>
    <property type="match status" value="1"/>
</dbReference>
<name>A0A438KK78_VITVI</name>
<sequence>MLKIKGARSWDQFLPLGIVDYPVLAMADKVSEVSTRLGKAGSLGLGKAVEVLDTLSSTVINLNPTGGFASGGGTKGNEMSILAFEVANTIVKASNLMQFLSKRSMRHLKEVVLPSEGVQRLVSTDMDELLRIVVADKSGNLADLRYYVFREELKIFVGEVVRFGNHCRDPQWHNLDLYFEKHSRSLTFQKRLEEEADTVMQQLMTLVRYTAELYHELGMLDRYEQDYQHKRLEDAISIGPKGDFIIHSYKCLHLNL</sequence>
<dbReference type="EMBL" id="QGNW01000005">
    <property type="protein sequence ID" value="RVX21593.1"/>
    <property type="molecule type" value="Genomic_DNA"/>
</dbReference>
<protein>
    <recommendedName>
        <fullName evidence="1">DUF3475 domain-containing protein</fullName>
    </recommendedName>
</protein>
<dbReference type="GO" id="GO:0045927">
    <property type="term" value="P:positive regulation of growth"/>
    <property type="evidence" value="ECO:0007669"/>
    <property type="project" value="InterPro"/>
</dbReference>
<accession>A0A438KK78</accession>
<proteinExistence type="predicted"/>
<dbReference type="PANTHER" id="PTHR31730">
    <property type="entry name" value="OS01G0873900 PROTEIN"/>
    <property type="match status" value="1"/>
</dbReference>
<organism evidence="2 3">
    <name type="scientific">Vitis vinifera</name>
    <name type="common">Grape</name>
    <dbReference type="NCBI Taxonomy" id="29760"/>
    <lineage>
        <taxon>Eukaryota</taxon>
        <taxon>Viridiplantae</taxon>
        <taxon>Streptophyta</taxon>
        <taxon>Embryophyta</taxon>
        <taxon>Tracheophyta</taxon>
        <taxon>Spermatophyta</taxon>
        <taxon>Magnoliopsida</taxon>
        <taxon>eudicotyledons</taxon>
        <taxon>Gunneridae</taxon>
        <taxon>Pentapetalae</taxon>
        <taxon>rosids</taxon>
        <taxon>Vitales</taxon>
        <taxon>Vitaceae</taxon>
        <taxon>Viteae</taxon>
        <taxon>Vitis</taxon>
    </lineage>
</organism>
<gene>
    <name evidence="2" type="ORF">CK203_002202</name>
</gene>
<dbReference type="AlphaFoldDB" id="A0A438KK78"/>
<reference evidence="2 3" key="1">
    <citation type="journal article" date="2018" name="PLoS Genet.">
        <title>Population sequencing reveals clonal diversity and ancestral inbreeding in the grapevine cultivar Chardonnay.</title>
        <authorList>
            <person name="Roach M.J."/>
            <person name="Johnson D.L."/>
            <person name="Bohlmann J."/>
            <person name="van Vuuren H.J."/>
            <person name="Jones S.J."/>
            <person name="Pretorius I.S."/>
            <person name="Schmidt S.A."/>
            <person name="Borneman A.R."/>
        </authorList>
    </citation>
    <scope>NUCLEOTIDE SEQUENCE [LARGE SCALE GENOMIC DNA]</scope>
    <source>
        <strain evidence="3">cv. Chardonnay</strain>
        <tissue evidence="2">Leaf</tissue>
    </source>
</reference>
<feature type="domain" description="DUF3475" evidence="1">
    <location>
        <begin position="81"/>
        <end position="137"/>
    </location>
</feature>
<dbReference type="InterPro" id="IPR045021">
    <property type="entry name" value="PSI1/2/3"/>
</dbReference>
<dbReference type="Proteomes" id="UP000288805">
    <property type="component" value="Unassembled WGS sequence"/>
</dbReference>
<evidence type="ECO:0000313" key="2">
    <source>
        <dbReference type="EMBL" id="RVX21593.1"/>
    </source>
</evidence>